<dbReference type="RefSeq" id="WP_011827753.1">
    <property type="nucleotide sequence ID" value="NC_008825.1"/>
</dbReference>
<dbReference type="Proteomes" id="UP000000366">
    <property type="component" value="Chromosome"/>
</dbReference>
<dbReference type="GO" id="GO:0030428">
    <property type="term" value="C:cell septum"/>
    <property type="evidence" value="ECO:0007669"/>
    <property type="project" value="TreeGrafter"/>
</dbReference>
<dbReference type="GO" id="GO:0042834">
    <property type="term" value="F:peptidoglycan binding"/>
    <property type="evidence" value="ECO:0007669"/>
    <property type="project" value="InterPro"/>
</dbReference>
<keyword evidence="2" id="KW-0472">Membrane</keyword>
<dbReference type="KEGG" id="mpt:Mpe_A0152"/>
<feature type="transmembrane region" description="Helical" evidence="2">
    <location>
        <begin position="16"/>
        <end position="38"/>
    </location>
</feature>
<dbReference type="HOGENOM" id="CLU_076835_1_0_4"/>
<evidence type="ECO:0000259" key="3">
    <source>
        <dbReference type="PROSITE" id="PS51724"/>
    </source>
</evidence>
<feature type="domain" description="SPOR" evidence="3">
    <location>
        <begin position="130"/>
        <end position="209"/>
    </location>
</feature>
<dbReference type="SUPFAM" id="SSF110997">
    <property type="entry name" value="Sporulation related repeat"/>
    <property type="match status" value="1"/>
</dbReference>
<reference evidence="4 5" key="1">
    <citation type="journal article" date="2007" name="J. Bacteriol.">
        <title>Whole-genome analysis of the methyl tert-butyl ether-degrading beta-proteobacterium Methylibium petroleiphilum PM1.</title>
        <authorList>
            <person name="Kane S.R."/>
            <person name="Chakicherla A.Y."/>
            <person name="Chain P.S.G."/>
            <person name="Schmidt R."/>
            <person name="Shin M.W."/>
            <person name="Legler T.C."/>
            <person name="Scow K.M."/>
            <person name="Larimer F.W."/>
            <person name="Lucas S.M."/>
            <person name="Richardson P.M."/>
            <person name="Hristova K.R."/>
        </authorList>
    </citation>
    <scope>NUCLEOTIDE SEQUENCE [LARGE SCALE GENOMIC DNA]</scope>
    <source>
        <strain evidence="5">ATCC BAA-1232 / LMG 22953 / PM1</strain>
    </source>
</reference>
<evidence type="ECO:0000313" key="4">
    <source>
        <dbReference type="EMBL" id="ABM93114.1"/>
    </source>
</evidence>
<evidence type="ECO:0000313" key="5">
    <source>
        <dbReference type="Proteomes" id="UP000000366"/>
    </source>
</evidence>
<keyword evidence="2 4" id="KW-0812">Transmembrane</keyword>
<dbReference type="PROSITE" id="PS51724">
    <property type="entry name" value="SPOR"/>
    <property type="match status" value="1"/>
</dbReference>
<accession>A2SC25</accession>
<dbReference type="Pfam" id="PF05036">
    <property type="entry name" value="SPOR"/>
    <property type="match status" value="1"/>
</dbReference>
<name>A2SC25_METPP</name>
<proteinExistence type="predicted"/>
<organism evidence="4 5">
    <name type="scientific">Methylibium petroleiphilum (strain ATCC BAA-1232 / LMG 22953 / PM1)</name>
    <dbReference type="NCBI Taxonomy" id="420662"/>
    <lineage>
        <taxon>Bacteria</taxon>
        <taxon>Pseudomonadati</taxon>
        <taxon>Pseudomonadota</taxon>
        <taxon>Betaproteobacteria</taxon>
        <taxon>Burkholderiales</taxon>
        <taxon>Sphaerotilaceae</taxon>
        <taxon>Methylibium</taxon>
    </lineage>
</organism>
<evidence type="ECO:0000256" key="1">
    <source>
        <dbReference type="SAM" id="MobiDB-lite"/>
    </source>
</evidence>
<dbReference type="InterPro" id="IPR036680">
    <property type="entry name" value="SPOR-like_sf"/>
</dbReference>
<feature type="compositionally biased region" description="Low complexity" evidence="1">
    <location>
        <begin position="78"/>
        <end position="104"/>
    </location>
</feature>
<dbReference type="InterPro" id="IPR007730">
    <property type="entry name" value="SPOR-like_dom"/>
</dbReference>
<feature type="region of interest" description="Disordered" evidence="1">
    <location>
        <begin position="56"/>
        <end position="126"/>
    </location>
</feature>
<gene>
    <name evidence="4" type="ordered locus">Mpe_A0152</name>
</gene>
<dbReference type="STRING" id="420662.Mpe_A0152"/>
<dbReference type="AlphaFoldDB" id="A2SC25"/>
<evidence type="ECO:0000256" key="2">
    <source>
        <dbReference type="SAM" id="Phobius"/>
    </source>
</evidence>
<keyword evidence="2" id="KW-1133">Transmembrane helix</keyword>
<sequence length="210" mass="22028">MPFFPFSRRSSQHGGFIVGLIAGLLIGLALALGVALYVTKVPIPFINKVPQRTAEQDAAEAERNRNWDPNTPLHGKKPAPAASGAGVPVAPAASGPATGTARPAPDGRDPAAILGGGPARPGPDLSTTGASEAFVYFVQVGAYARTEEAEAQRAKLAIQGFESKITEREQSGRTMYRVRVGPFVQRAEAEKVKETLDGAGMVSALVRVQK</sequence>
<dbReference type="EMBL" id="CP000555">
    <property type="protein sequence ID" value="ABM93114.1"/>
    <property type="molecule type" value="Genomic_DNA"/>
</dbReference>
<dbReference type="GO" id="GO:0032506">
    <property type="term" value="P:cytokinetic process"/>
    <property type="evidence" value="ECO:0007669"/>
    <property type="project" value="TreeGrafter"/>
</dbReference>
<dbReference type="Gene3D" id="3.30.70.1070">
    <property type="entry name" value="Sporulation related repeat"/>
    <property type="match status" value="1"/>
</dbReference>
<dbReference type="GO" id="GO:0032153">
    <property type="term" value="C:cell division site"/>
    <property type="evidence" value="ECO:0007669"/>
    <property type="project" value="TreeGrafter"/>
</dbReference>
<keyword evidence="5" id="KW-1185">Reference proteome</keyword>
<dbReference type="PANTHER" id="PTHR38687:SF1">
    <property type="entry name" value="CELL DIVISION PROTEIN DEDD"/>
    <property type="match status" value="1"/>
</dbReference>
<protein>
    <submittedName>
        <fullName evidence="4">Conserved hypothetical transmembrane protein</fullName>
    </submittedName>
</protein>
<dbReference type="PANTHER" id="PTHR38687">
    <property type="entry name" value="CELL DIVISION PROTEIN DEDD-RELATED"/>
    <property type="match status" value="1"/>
</dbReference>
<dbReference type="eggNOG" id="COG3087">
    <property type="taxonomic scope" value="Bacteria"/>
</dbReference>
<dbReference type="InterPro" id="IPR052521">
    <property type="entry name" value="Cell_div_SPOR-domain"/>
</dbReference>